<keyword evidence="3" id="KW-1185">Reference proteome</keyword>
<sequence>FTKWLCKNFGKIGKIIVLRSILKIKLDERFLSFEADLVRANGGNVAGHLSSDADIGSVQVNGAVTVTAGDHLTNISWYGKYGTTNVMTKDIKLRTVNESSPPVLSKEEQPVGYGDGSDII</sequence>
<evidence type="ECO:0000313" key="2">
    <source>
        <dbReference type="EMBL" id="KAH0558491.1"/>
    </source>
</evidence>
<comment type="caution">
    <text evidence="2">The sequence shown here is derived from an EMBL/GenBank/DDBJ whole genome shotgun (WGS) entry which is preliminary data.</text>
</comment>
<reference evidence="2" key="1">
    <citation type="submission" date="2021-03" db="EMBL/GenBank/DDBJ databases">
        <title>Comparative genomics and phylogenomic investigation of the class Geoglossomycetes provide insights into ecological specialization and systematics.</title>
        <authorList>
            <person name="Melie T."/>
            <person name="Pirro S."/>
            <person name="Miller A.N."/>
            <person name="Quandt A."/>
        </authorList>
    </citation>
    <scope>NUCLEOTIDE SEQUENCE</scope>
    <source>
        <strain evidence="2">CAQ_001_2017</strain>
    </source>
</reference>
<dbReference type="EMBL" id="JAGHQM010000829">
    <property type="protein sequence ID" value="KAH0558491.1"/>
    <property type="molecule type" value="Genomic_DNA"/>
</dbReference>
<protein>
    <submittedName>
        <fullName evidence="2">Uncharacterized protein</fullName>
    </submittedName>
</protein>
<feature type="region of interest" description="Disordered" evidence="1">
    <location>
        <begin position="98"/>
        <end position="120"/>
    </location>
</feature>
<accession>A0A9P8LAI4</accession>
<name>A0A9P8LAI4_9PEZI</name>
<feature type="non-terminal residue" evidence="2">
    <location>
        <position position="1"/>
    </location>
</feature>
<dbReference type="AlphaFoldDB" id="A0A9P8LAI4"/>
<evidence type="ECO:0000256" key="1">
    <source>
        <dbReference type="SAM" id="MobiDB-lite"/>
    </source>
</evidence>
<gene>
    <name evidence="2" type="ORF">GP486_004848</name>
</gene>
<evidence type="ECO:0000313" key="3">
    <source>
        <dbReference type="Proteomes" id="UP000750711"/>
    </source>
</evidence>
<organism evidence="2 3">
    <name type="scientific">Trichoglossum hirsutum</name>
    <dbReference type="NCBI Taxonomy" id="265104"/>
    <lineage>
        <taxon>Eukaryota</taxon>
        <taxon>Fungi</taxon>
        <taxon>Dikarya</taxon>
        <taxon>Ascomycota</taxon>
        <taxon>Pezizomycotina</taxon>
        <taxon>Geoglossomycetes</taxon>
        <taxon>Geoglossales</taxon>
        <taxon>Geoglossaceae</taxon>
        <taxon>Trichoglossum</taxon>
    </lineage>
</organism>
<proteinExistence type="predicted"/>
<dbReference type="Proteomes" id="UP000750711">
    <property type="component" value="Unassembled WGS sequence"/>
</dbReference>